<dbReference type="Pfam" id="PF24602">
    <property type="entry name" value="DUF7622"/>
    <property type="match status" value="1"/>
</dbReference>
<dbReference type="PANTHER" id="PTHR37433">
    <property type="entry name" value="PROTEIN CBG25136-RELATED"/>
    <property type="match status" value="1"/>
</dbReference>
<dbReference type="RefSeq" id="XP_053581545.1">
    <property type="nucleotide sequence ID" value="XM_053732632.1"/>
</dbReference>
<dbReference type="InterPro" id="IPR056039">
    <property type="entry name" value="DUF7622"/>
</dbReference>
<dbReference type="AlphaFoldDB" id="A0A6A5GBC6"/>
<protein>
    <recommendedName>
        <fullName evidence="2">BTB domain-containing protein</fullName>
    </recommendedName>
</protein>
<dbReference type="Pfam" id="PF00917">
    <property type="entry name" value="MATH"/>
    <property type="match status" value="1"/>
</dbReference>
<dbReference type="Pfam" id="PF00651">
    <property type="entry name" value="BTB"/>
    <property type="match status" value="1"/>
</dbReference>
<dbReference type="InterPro" id="IPR000210">
    <property type="entry name" value="BTB/POZ_dom"/>
</dbReference>
<dbReference type="EMBL" id="WUAV01000005">
    <property type="protein sequence ID" value="KAF1752024.1"/>
    <property type="molecule type" value="Genomic_DNA"/>
</dbReference>
<dbReference type="SMART" id="SM00225">
    <property type="entry name" value="BTB"/>
    <property type="match status" value="1"/>
</dbReference>
<gene>
    <name evidence="3" type="ORF">GCK72_018578</name>
</gene>
<dbReference type="CDD" id="cd18186">
    <property type="entry name" value="BTB_POZ_ZBTB_KLHL-like"/>
    <property type="match status" value="1"/>
</dbReference>
<dbReference type="CTD" id="9812927"/>
<feature type="chain" id="PRO_5025638813" description="BTB domain-containing protein" evidence="1">
    <location>
        <begin position="25"/>
        <end position="810"/>
    </location>
</feature>
<dbReference type="GeneID" id="9812927"/>
<feature type="signal peptide" evidence="1">
    <location>
        <begin position="1"/>
        <end position="24"/>
    </location>
</feature>
<dbReference type="InterPro" id="IPR011333">
    <property type="entry name" value="SKP1/BTB/POZ_sf"/>
</dbReference>
<dbReference type="Gene3D" id="3.30.710.10">
    <property type="entry name" value="Potassium Channel Kv1.1, Chain A"/>
    <property type="match status" value="1"/>
</dbReference>
<dbReference type="PROSITE" id="PS50097">
    <property type="entry name" value="BTB"/>
    <property type="match status" value="1"/>
</dbReference>
<organism evidence="3 4">
    <name type="scientific">Caenorhabditis remanei</name>
    <name type="common">Caenorhabditis vulgaris</name>
    <dbReference type="NCBI Taxonomy" id="31234"/>
    <lineage>
        <taxon>Eukaryota</taxon>
        <taxon>Metazoa</taxon>
        <taxon>Ecdysozoa</taxon>
        <taxon>Nematoda</taxon>
        <taxon>Chromadorea</taxon>
        <taxon>Rhabditida</taxon>
        <taxon>Rhabditina</taxon>
        <taxon>Rhabditomorpha</taxon>
        <taxon>Rhabditoidea</taxon>
        <taxon>Rhabditidae</taxon>
        <taxon>Peloderinae</taxon>
        <taxon>Caenorhabditis</taxon>
    </lineage>
</organism>
<dbReference type="Proteomes" id="UP000483820">
    <property type="component" value="Chromosome V"/>
</dbReference>
<dbReference type="PANTHER" id="PTHR37433:SF5">
    <property type="entry name" value="DUF753 DOMAIN-CONTAINING PROTEIN-RELATED"/>
    <property type="match status" value="1"/>
</dbReference>
<dbReference type="KEGG" id="crq:GCK72_018578"/>
<evidence type="ECO:0000313" key="3">
    <source>
        <dbReference type="EMBL" id="KAF1752024.1"/>
    </source>
</evidence>
<reference evidence="3 4" key="1">
    <citation type="submission" date="2019-12" db="EMBL/GenBank/DDBJ databases">
        <title>Chromosome-level assembly of the Caenorhabditis remanei genome.</title>
        <authorList>
            <person name="Teterina A.A."/>
            <person name="Willis J.H."/>
            <person name="Phillips P.C."/>
        </authorList>
    </citation>
    <scope>NUCLEOTIDE SEQUENCE [LARGE SCALE GENOMIC DNA]</scope>
    <source>
        <strain evidence="3 4">PX506</strain>
        <tissue evidence="3">Whole organism</tissue>
    </source>
</reference>
<evidence type="ECO:0000259" key="2">
    <source>
        <dbReference type="PROSITE" id="PS50097"/>
    </source>
</evidence>
<accession>A0A6A5GBC6</accession>
<evidence type="ECO:0000256" key="1">
    <source>
        <dbReference type="SAM" id="SignalP"/>
    </source>
</evidence>
<keyword evidence="1" id="KW-0732">Signal</keyword>
<sequence>MTQFSASPILLFINLISNLFNVGAVKCYDNDNPYSKSETCEGDFCVIIREQDSHTVEITQACVTGIKMPSVNCELDYEDTLHCYCNTDFCNAPNLFRSNHTVLPIIECKEVYEKNYKATACNKCTWRVDHLKYDHSLDPTLLTSEKVNCGGSGESGSVNLDLKIHIYDRICRNFFADACYNVTMNPEQYTLYCRCTTANCNNPELSLPFPLSPPRISCYTSGFDADINNAKYETSKVNYWDNYNNMTSFENYYDEGIQCGGHFCFIVPDKIGDRMKYYKGCITANEQGEHKIQLGYIICDGDFCVISRGGEYAMHWTTQTCVTGAKIPSHTCALDYDDAIHCYCQTDYCNAPNMFRMNITVLPVIECKEVLQKEYRAAACNKCSWKVEYIAYDRTATTITPWEDVLCGNSGESAPFNLDLTVQIYDRIGKNFFVDACYNVSMNPQQYVQYCRCTTANCNNPELPLPFPLSSPRISCYTSGHDANINSAKYETLERSAMEVYDQLTSNESYYDEGILHDDNGRGYVSMAQEAENVYWRCGLLGVEKGHLGVHLMCNSEDRSNFWRIDFEYEACIVLNGKEHHEKTGTHHHIARKYLALRFPLDFCRKAATKEKGMYIKFSINVVNKVGIRPKRIHDFTVPEENLTNFILVVEGKKIYCSKQILAMNSEVLMQFLYPNGNKEVREVELPENFEYKKLLTLIKIFYNDSDALNPSNISEALEVATNMKSESARQRCERWISRTQLMAAKKKMHLAEKFSLVDLQNECIAMLKTSQQVQRLFQNPHDFTDEEIVELMDRVTLSIVGHSYEGLGK</sequence>
<proteinExistence type="predicted"/>
<feature type="domain" description="BTB" evidence="2">
    <location>
        <begin position="644"/>
        <end position="711"/>
    </location>
</feature>
<evidence type="ECO:0000313" key="4">
    <source>
        <dbReference type="Proteomes" id="UP000483820"/>
    </source>
</evidence>
<comment type="caution">
    <text evidence="3">The sequence shown here is derived from an EMBL/GenBank/DDBJ whole genome shotgun (WGS) entry which is preliminary data.</text>
</comment>
<dbReference type="SUPFAM" id="SSF54695">
    <property type="entry name" value="POZ domain"/>
    <property type="match status" value="1"/>
</dbReference>
<name>A0A6A5GBC6_CAERE</name>
<dbReference type="InterPro" id="IPR002083">
    <property type="entry name" value="MATH/TRAF_dom"/>
</dbReference>